<dbReference type="Gene3D" id="3.60.70.12">
    <property type="entry name" value="L-amino peptidase D-ALA esterase/amidase"/>
    <property type="match status" value="1"/>
</dbReference>
<name>A0A7G9SQD4_9GAMM</name>
<dbReference type="CDD" id="cd02253">
    <property type="entry name" value="DmpA"/>
    <property type="match status" value="1"/>
</dbReference>
<keyword evidence="2" id="KW-0732">Signal</keyword>
<evidence type="ECO:0000313" key="3">
    <source>
        <dbReference type="EMBL" id="QNN70059.1"/>
    </source>
</evidence>
<organism evidence="3 4">
    <name type="scientific">Thermomonas carbonis</name>
    <dbReference type="NCBI Taxonomy" id="1463158"/>
    <lineage>
        <taxon>Bacteria</taxon>
        <taxon>Pseudomonadati</taxon>
        <taxon>Pseudomonadota</taxon>
        <taxon>Gammaproteobacteria</taxon>
        <taxon>Lysobacterales</taxon>
        <taxon>Lysobacteraceae</taxon>
        <taxon>Thermomonas</taxon>
    </lineage>
</organism>
<dbReference type="AlphaFoldDB" id="A0A7G9SQD4"/>
<keyword evidence="4" id="KW-1185">Reference proteome</keyword>
<dbReference type="PANTHER" id="PTHR36512:SF3">
    <property type="entry name" value="BLR5678 PROTEIN"/>
    <property type="match status" value="1"/>
</dbReference>
<dbReference type="KEGG" id="tcn:H9L16_15825"/>
<evidence type="ECO:0000256" key="1">
    <source>
        <dbReference type="ARBA" id="ARBA00007068"/>
    </source>
</evidence>
<dbReference type="RefSeq" id="WP_187552576.1">
    <property type="nucleotide sequence ID" value="NZ_BMZL01000001.1"/>
</dbReference>
<reference evidence="3 4" key="1">
    <citation type="submission" date="2020-08" db="EMBL/GenBank/DDBJ databases">
        <title>Genome sequence of Thermomonas carbonis KCTC 42013T.</title>
        <authorList>
            <person name="Hyun D.-W."/>
            <person name="Bae J.-W."/>
        </authorList>
    </citation>
    <scope>NUCLEOTIDE SEQUENCE [LARGE SCALE GENOMIC DNA]</scope>
    <source>
        <strain evidence="3 4">KCTC 42013</strain>
    </source>
</reference>
<dbReference type="GO" id="GO:0004177">
    <property type="term" value="F:aminopeptidase activity"/>
    <property type="evidence" value="ECO:0007669"/>
    <property type="project" value="TreeGrafter"/>
</dbReference>
<dbReference type="PANTHER" id="PTHR36512">
    <property type="entry name" value="D-AMINOPEPTIDASE"/>
    <property type="match status" value="1"/>
</dbReference>
<feature type="chain" id="PRO_5029010760" evidence="2">
    <location>
        <begin position="21"/>
        <end position="403"/>
    </location>
</feature>
<dbReference type="InterPro" id="IPR016117">
    <property type="entry name" value="ArgJ-like_dom_sf"/>
</dbReference>
<feature type="signal peptide" evidence="2">
    <location>
        <begin position="1"/>
        <end position="20"/>
    </location>
</feature>
<proteinExistence type="inferred from homology"/>
<gene>
    <name evidence="3" type="ORF">H9L16_15825</name>
</gene>
<sequence length="403" mass="42100">MRRLLALPCAALLLVASAHAAQPEARLRARDLGIAPGIFAPGTNNAITDVAGVRVGQVSVREGERIRTGVTAILPHEGNAYLSRVPAAIHVGNGFGKLAGSTQVMELGELETPVLLTCTLCVWKAADAMAGWMLEQPGMEKVQSVNPVVGETNDGGLNDIRARPIEAVHVRQALQQARGGVVAEGSVGAGTGTVAFGWKGGIGTSSRKLPATLGGWTIGVLVQSNYGGVLQMGGVPVGRELGQYAFKQAVAHAQVNAHESLAQWSRGPADDRGDGSVIVVIATDAPLSDRNLRRLASRAMMGLGRTGSSASNGSGDYAIAFSTAREVRRTFGGERLRTEELANDQTSALFQGGVDAVEEAVYNSLLMATTESGNGTTVEAIPLDRVRKALRKHGIVPPARDHD</sequence>
<dbReference type="SUPFAM" id="SSF56266">
    <property type="entry name" value="DmpA/ArgJ-like"/>
    <property type="match status" value="1"/>
</dbReference>
<comment type="similarity">
    <text evidence="1">Belongs to the peptidase S58 family.</text>
</comment>
<accession>A0A7G9SQD4</accession>
<dbReference type="Proteomes" id="UP000515804">
    <property type="component" value="Chromosome"/>
</dbReference>
<dbReference type="EMBL" id="CP060719">
    <property type="protein sequence ID" value="QNN70059.1"/>
    <property type="molecule type" value="Genomic_DNA"/>
</dbReference>
<dbReference type="InterPro" id="IPR005321">
    <property type="entry name" value="Peptidase_S58_DmpA"/>
</dbReference>
<dbReference type="Pfam" id="PF03576">
    <property type="entry name" value="Peptidase_S58"/>
    <property type="match status" value="1"/>
</dbReference>
<protein>
    <submittedName>
        <fullName evidence="3">P1 family peptidase</fullName>
    </submittedName>
</protein>
<evidence type="ECO:0000256" key="2">
    <source>
        <dbReference type="SAM" id="SignalP"/>
    </source>
</evidence>
<evidence type="ECO:0000313" key="4">
    <source>
        <dbReference type="Proteomes" id="UP000515804"/>
    </source>
</evidence>